<accession>A0AAE9A0J8</accession>
<feature type="chain" id="PRO_5042184903" evidence="1">
    <location>
        <begin position="21"/>
        <end position="350"/>
    </location>
</feature>
<dbReference type="AlphaFoldDB" id="A0AAE9A0J8"/>
<protein>
    <submittedName>
        <fullName evidence="2">Uncharacterized protein</fullName>
    </submittedName>
</protein>
<reference evidence="2 3" key="1">
    <citation type="submission" date="2022-02" db="EMBL/GenBank/DDBJ databases">
        <title>Chromosome-level reference genomes for two strains of Caenorhabditis briggsae: an improved platform for comparative genomics.</title>
        <authorList>
            <person name="Stevens L."/>
            <person name="Andersen E.C."/>
        </authorList>
    </citation>
    <scope>NUCLEOTIDE SEQUENCE [LARGE SCALE GENOMIC DNA]</scope>
    <source>
        <strain evidence="2">QX1410_ONT</strain>
        <tissue evidence="2">Whole-organism</tissue>
    </source>
</reference>
<dbReference type="RefSeq" id="XP_002636189.2">
    <property type="nucleotide sequence ID" value="XM_002636143.2"/>
</dbReference>
<name>A0AAE9A0J8_CAEBR</name>
<dbReference type="EMBL" id="CP090895">
    <property type="protein sequence ID" value="ULT87185.1"/>
    <property type="molecule type" value="Genomic_DNA"/>
</dbReference>
<dbReference type="Proteomes" id="UP000827892">
    <property type="component" value="Chromosome V"/>
</dbReference>
<dbReference type="PANTHER" id="PTHR37433">
    <property type="entry name" value="PROTEIN CBG25136-RELATED"/>
    <property type="match status" value="1"/>
</dbReference>
<organism evidence="2 3">
    <name type="scientific">Caenorhabditis briggsae</name>
    <dbReference type="NCBI Taxonomy" id="6238"/>
    <lineage>
        <taxon>Eukaryota</taxon>
        <taxon>Metazoa</taxon>
        <taxon>Ecdysozoa</taxon>
        <taxon>Nematoda</taxon>
        <taxon>Chromadorea</taxon>
        <taxon>Rhabditida</taxon>
        <taxon>Rhabditina</taxon>
        <taxon>Rhabditomorpha</taxon>
        <taxon>Rhabditoidea</taxon>
        <taxon>Rhabditidae</taxon>
        <taxon>Peloderinae</taxon>
        <taxon>Caenorhabditis</taxon>
    </lineage>
</organism>
<keyword evidence="1" id="KW-0732">Signal</keyword>
<dbReference type="OMA" id="GEFCNDM"/>
<proteinExistence type="predicted"/>
<dbReference type="PANTHER" id="PTHR37433:SF6">
    <property type="entry name" value="ACTIVIN_RECP DOMAIN-CONTAINING PROTEIN"/>
    <property type="match status" value="1"/>
</dbReference>
<evidence type="ECO:0000313" key="2">
    <source>
        <dbReference type="EMBL" id="ULT87185.1"/>
    </source>
</evidence>
<gene>
    <name evidence="2" type="ORF">L3Y34_006756</name>
</gene>
<sequence>MNSSAYFLLFLAFFIFKINGGSNECYSCSGVCHNEPCNCQMGSCESGQCFIEKKPTEIPGSMKITKGCLRRTSRIHHGCEYDHFSDHILCVCQGHYCNDKVVMNTTRQKYTRTVTCRECSEKQPDCGSTCEGHWCHEDMSTGASGCGYGPPALPFYYRGPELFYYRSKVCITLSRGAGKPRRHCVCSTKMCNTVYNYQFNQYNIKDREKEGSTRARSLTLSATDYTLPLQTCYNCETNTQDATSMSHTTNCRSNRCLGHYCTYAAQRHTSKSSMGRSNMVHAVSELQGCMNVSDKSHIQLGCSRKWISDEYEEIHCACKGSLCNSDSLTATATQSTVPLLLISLFLIYFL</sequence>
<evidence type="ECO:0000256" key="1">
    <source>
        <dbReference type="SAM" id="SignalP"/>
    </source>
</evidence>
<dbReference type="KEGG" id="cbr:CBG_01446"/>
<feature type="signal peptide" evidence="1">
    <location>
        <begin position="1"/>
        <end position="20"/>
    </location>
</feature>
<evidence type="ECO:0000313" key="3">
    <source>
        <dbReference type="Proteomes" id="UP000827892"/>
    </source>
</evidence>